<feature type="domain" description="VOC" evidence="1">
    <location>
        <begin position="10"/>
        <end position="130"/>
    </location>
</feature>
<protein>
    <submittedName>
        <fullName evidence="2">Catechol 2,3-dioxygenase-like lactoylglutathione lyase family enzyme</fullName>
    </submittedName>
</protein>
<dbReference type="Gene3D" id="3.10.180.10">
    <property type="entry name" value="2,3-Dihydroxybiphenyl 1,2-Dioxygenase, domain 1"/>
    <property type="match status" value="1"/>
</dbReference>
<evidence type="ECO:0000313" key="3">
    <source>
        <dbReference type="Proteomes" id="UP000569329"/>
    </source>
</evidence>
<dbReference type="CDD" id="cd06587">
    <property type="entry name" value="VOC"/>
    <property type="match status" value="1"/>
</dbReference>
<dbReference type="InterPro" id="IPR037523">
    <property type="entry name" value="VOC_core"/>
</dbReference>
<evidence type="ECO:0000313" key="2">
    <source>
        <dbReference type="EMBL" id="MBA8827190.1"/>
    </source>
</evidence>
<proteinExistence type="predicted"/>
<comment type="caution">
    <text evidence="2">The sequence shown here is derived from an EMBL/GenBank/DDBJ whole genome shotgun (WGS) entry which is preliminary data.</text>
</comment>
<organism evidence="2 3">
    <name type="scientific">Halosaccharopolyspora lacisalsi</name>
    <dbReference type="NCBI Taxonomy" id="1000566"/>
    <lineage>
        <taxon>Bacteria</taxon>
        <taxon>Bacillati</taxon>
        <taxon>Actinomycetota</taxon>
        <taxon>Actinomycetes</taxon>
        <taxon>Pseudonocardiales</taxon>
        <taxon>Pseudonocardiaceae</taxon>
        <taxon>Halosaccharopolyspora</taxon>
    </lineage>
</organism>
<dbReference type="PANTHER" id="PTHR35908:SF1">
    <property type="entry name" value="CONSERVED PROTEIN"/>
    <property type="match status" value="1"/>
</dbReference>
<dbReference type="PANTHER" id="PTHR35908">
    <property type="entry name" value="HYPOTHETICAL FUSION PROTEIN"/>
    <property type="match status" value="1"/>
</dbReference>
<reference evidence="2 3" key="1">
    <citation type="submission" date="2020-07" db="EMBL/GenBank/DDBJ databases">
        <title>Sequencing the genomes of 1000 actinobacteria strains.</title>
        <authorList>
            <person name="Klenk H.-P."/>
        </authorList>
    </citation>
    <scope>NUCLEOTIDE SEQUENCE [LARGE SCALE GENOMIC DNA]</scope>
    <source>
        <strain evidence="2 3">DSM 45975</strain>
    </source>
</reference>
<dbReference type="PROSITE" id="PS51819">
    <property type="entry name" value="VOC"/>
    <property type="match status" value="1"/>
</dbReference>
<dbReference type="RefSeq" id="WP_182546367.1">
    <property type="nucleotide sequence ID" value="NZ_JACGWZ010000007.1"/>
</dbReference>
<evidence type="ECO:0000259" key="1">
    <source>
        <dbReference type="PROSITE" id="PS51819"/>
    </source>
</evidence>
<keyword evidence="2" id="KW-0223">Dioxygenase</keyword>
<dbReference type="AlphaFoldDB" id="A0A839E299"/>
<dbReference type="Proteomes" id="UP000569329">
    <property type="component" value="Unassembled WGS sequence"/>
</dbReference>
<name>A0A839E299_9PSEU</name>
<dbReference type="InterPro" id="IPR029068">
    <property type="entry name" value="Glyas_Bleomycin-R_OHBP_Dase"/>
</dbReference>
<dbReference type="InterPro" id="IPR041581">
    <property type="entry name" value="Glyoxalase_6"/>
</dbReference>
<accession>A0A839E299</accession>
<dbReference type="GO" id="GO:0016829">
    <property type="term" value="F:lyase activity"/>
    <property type="evidence" value="ECO:0007669"/>
    <property type="project" value="UniProtKB-KW"/>
</dbReference>
<dbReference type="GO" id="GO:0051213">
    <property type="term" value="F:dioxygenase activity"/>
    <property type="evidence" value="ECO:0007669"/>
    <property type="project" value="UniProtKB-KW"/>
</dbReference>
<gene>
    <name evidence="2" type="ORF">FHX42_004574</name>
</gene>
<keyword evidence="2" id="KW-0456">Lyase</keyword>
<dbReference type="SUPFAM" id="SSF54593">
    <property type="entry name" value="Glyoxalase/Bleomycin resistance protein/Dihydroxybiphenyl dioxygenase"/>
    <property type="match status" value="1"/>
</dbReference>
<sequence length="130" mass="14257">MTAPKEGPLRLAAVAIDCPDPRELAVFYGNLLGWSIDEEESDGSWVELADPAGGAKLAFQRDPDYLPPTWPEGERPQMLHLDVRVSDLRRAHEHALSVGAKQLPQPEDQIGANFLVYADPVGHPFCLCQG</sequence>
<dbReference type="EMBL" id="JACGWZ010000007">
    <property type="protein sequence ID" value="MBA8827190.1"/>
    <property type="molecule type" value="Genomic_DNA"/>
</dbReference>
<keyword evidence="2" id="KW-0560">Oxidoreductase</keyword>
<keyword evidence="3" id="KW-1185">Reference proteome</keyword>
<dbReference type="Pfam" id="PF18029">
    <property type="entry name" value="Glyoxalase_6"/>
    <property type="match status" value="1"/>
</dbReference>